<dbReference type="PRINTS" id="PR00035">
    <property type="entry name" value="HTHGNTR"/>
</dbReference>
<dbReference type="GO" id="GO:0045892">
    <property type="term" value="P:negative regulation of DNA-templated transcription"/>
    <property type="evidence" value="ECO:0007669"/>
    <property type="project" value="TreeGrafter"/>
</dbReference>
<dbReference type="InterPro" id="IPR036390">
    <property type="entry name" value="WH_DNA-bd_sf"/>
</dbReference>
<feature type="domain" description="HTH gntR-type" evidence="4">
    <location>
        <begin position="8"/>
        <end position="76"/>
    </location>
</feature>
<dbReference type="InterPro" id="IPR050679">
    <property type="entry name" value="Bact_HTH_transcr_reg"/>
</dbReference>
<evidence type="ECO:0000259" key="4">
    <source>
        <dbReference type="PROSITE" id="PS50949"/>
    </source>
</evidence>
<evidence type="ECO:0000313" key="5">
    <source>
        <dbReference type="EMBL" id="OUM86063.1"/>
    </source>
</evidence>
<dbReference type="SUPFAM" id="SSF64288">
    <property type="entry name" value="Chorismate lyase-like"/>
    <property type="match status" value="1"/>
</dbReference>
<dbReference type="AlphaFoldDB" id="A0A1Y3PFI5"/>
<dbReference type="SMART" id="SM00866">
    <property type="entry name" value="UTRA"/>
    <property type="match status" value="1"/>
</dbReference>
<dbReference type="SUPFAM" id="SSF46785">
    <property type="entry name" value="Winged helix' DNA-binding domain"/>
    <property type="match status" value="1"/>
</dbReference>
<evidence type="ECO:0000313" key="6">
    <source>
        <dbReference type="Proteomes" id="UP000196475"/>
    </source>
</evidence>
<evidence type="ECO:0000256" key="1">
    <source>
        <dbReference type="ARBA" id="ARBA00023015"/>
    </source>
</evidence>
<dbReference type="Proteomes" id="UP000196475">
    <property type="component" value="Unassembled WGS sequence"/>
</dbReference>
<keyword evidence="2" id="KW-0238">DNA-binding</keyword>
<comment type="caution">
    <text evidence="5">The sequence shown here is derived from an EMBL/GenBank/DDBJ whole genome shotgun (WGS) entry which is preliminary data.</text>
</comment>
<proteinExistence type="predicted"/>
<dbReference type="InterPro" id="IPR028978">
    <property type="entry name" value="Chorismate_lyase_/UTRA_dom_sf"/>
</dbReference>
<dbReference type="PANTHER" id="PTHR44846">
    <property type="entry name" value="MANNOSYL-D-GLYCERATE TRANSPORT/METABOLISM SYSTEM REPRESSOR MNGR-RELATED"/>
    <property type="match status" value="1"/>
</dbReference>
<organism evidence="5 6">
    <name type="scientific">Bacillus thermozeamaize</name>
    <dbReference type="NCBI Taxonomy" id="230954"/>
    <lineage>
        <taxon>Bacteria</taxon>
        <taxon>Bacillati</taxon>
        <taxon>Bacillota</taxon>
        <taxon>Bacilli</taxon>
        <taxon>Bacillales</taxon>
        <taxon>Bacillaceae</taxon>
        <taxon>Bacillus</taxon>
    </lineage>
</organism>
<keyword evidence="1" id="KW-0805">Transcription regulation</keyword>
<protein>
    <recommendedName>
        <fullName evidence="4">HTH gntR-type domain-containing protein</fullName>
    </recommendedName>
</protein>
<name>A0A1Y3PFI5_9BACI</name>
<keyword evidence="3" id="KW-0804">Transcription</keyword>
<dbReference type="GO" id="GO:0003677">
    <property type="term" value="F:DNA binding"/>
    <property type="evidence" value="ECO:0007669"/>
    <property type="project" value="UniProtKB-KW"/>
</dbReference>
<dbReference type="InterPro" id="IPR036388">
    <property type="entry name" value="WH-like_DNA-bd_sf"/>
</dbReference>
<dbReference type="FunFam" id="1.10.10.10:FF:000079">
    <property type="entry name" value="GntR family transcriptional regulator"/>
    <property type="match status" value="1"/>
</dbReference>
<dbReference type="Pfam" id="PF07702">
    <property type="entry name" value="UTRA"/>
    <property type="match status" value="1"/>
</dbReference>
<evidence type="ECO:0000256" key="3">
    <source>
        <dbReference type="ARBA" id="ARBA00023163"/>
    </source>
</evidence>
<dbReference type="EMBL" id="LZRT01000094">
    <property type="protein sequence ID" value="OUM86063.1"/>
    <property type="molecule type" value="Genomic_DNA"/>
</dbReference>
<evidence type="ECO:0000256" key="2">
    <source>
        <dbReference type="ARBA" id="ARBA00023125"/>
    </source>
</evidence>
<dbReference type="Pfam" id="PF00392">
    <property type="entry name" value="GntR"/>
    <property type="match status" value="1"/>
</dbReference>
<reference evidence="6" key="1">
    <citation type="submission" date="2016-06" db="EMBL/GenBank/DDBJ databases">
        <authorList>
            <person name="Nascimento L."/>
            <person name="Pereira R.V."/>
            <person name="Martins L.F."/>
            <person name="Quaggio R.B."/>
            <person name="Silva A.M."/>
            <person name="Setubal J.C."/>
        </authorList>
    </citation>
    <scope>NUCLEOTIDE SEQUENCE [LARGE SCALE GENOMIC DNA]</scope>
</reference>
<dbReference type="Gene3D" id="1.10.10.10">
    <property type="entry name" value="Winged helix-like DNA-binding domain superfamily/Winged helix DNA-binding domain"/>
    <property type="match status" value="1"/>
</dbReference>
<dbReference type="GO" id="GO:0003700">
    <property type="term" value="F:DNA-binding transcription factor activity"/>
    <property type="evidence" value="ECO:0007669"/>
    <property type="project" value="InterPro"/>
</dbReference>
<gene>
    <name evidence="5" type="ORF">BAA01_01565</name>
</gene>
<dbReference type="SMART" id="SM00345">
    <property type="entry name" value="HTH_GNTR"/>
    <property type="match status" value="1"/>
</dbReference>
<sequence>MLEREGMIPLYQQLKQIISEKILNGEYQPNEKLPSERELCEQFNVSRITVRQALDEAIKEGLLYRIQGRGTFVAAAQGRFEQPLESIHRFEDLLKSKGETGRTEIVEISSVWSDLQLASILQTQIGSPLVSLKLKGYSLDKPVVYYHSIFPEAIGNQLVEAAKTYAEEKRAFSSLDLYNAIEEQKPSQVKQTFEAIQADKEIAGILEVSLQEALMKVTSIFSDQNGTPLEFRKAFYLGEKYVFHLTRYLRW</sequence>
<dbReference type="CDD" id="cd07377">
    <property type="entry name" value="WHTH_GntR"/>
    <property type="match status" value="1"/>
</dbReference>
<dbReference type="InterPro" id="IPR000524">
    <property type="entry name" value="Tscrpt_reg_HTH_GntR"/>
</dbReference>
<dbReference type="Gene3D" id="3.40.1410.10">
    <property type="entry name" value="Chorismate lyase-like"/>
    <property type="match status" value="1"/>
</dbReference>
<dbReference type="InterPro" id="IPR011663">
    <property type="entry name" value="UTRA"/>
</dbReference>
<dbReference type="PANTHER" id="PTHR44846:SF1">
    <property type="entry name" value="MANNOSYL-D-GLYCERATE TRANSPORT_METABOLISM SYSTEM REPRESSOR MNGR-RELATED"/>
    <property type="match status" value="1"/>
</dbReference>
<dbReference type="PROSITE" id="PS50949">
    <property type="entry name" value="HTH_GNTR"/>
    <property type="match status" value="1"/>
</dbReference>
<accession>A0A1Y3PFI5</accession>